<dbReference type="Proteomes" id="UP000823908">
    <property type="component" value="Unassembled WGS sequence"/>
</dbReference>
<reference evidence="3" key="1">
    <citation type="journal article" date="2021" name="PeerJ">
        <title>Extensive microbial diversity within the chicken gut microbiome revealed by metagenomics and culture.</title>
        <authorList>
            <person name="Gilroy R."/>
            <person name="Ravi A."/>
            <person name="Getino M."/>
            <person name="Pursley I."/>
            <person name="Horton D.L."/>
            <person name="Alikhan N.F."/>
            <person name="Baker D."/>
            <person name="Gharbi K."/>
            <person name="Hall N."/>
            <person name="Watson M."/>
            <person name="Adriaenssens E.M."/>
            <person name="Foster-Nyarko E."/>
            <person name="Jarju S."/>
            <person name="Secka A."/>
            <person name="Antonio M."/>
            <person name="Oren A."/>
            <person name="Chaudhuri R.R."/>
            <person name="La Ragione R."/>
            <person name="Hildebrand F."/>
            <person name="Pallen M.J."/>
        </authorList>
    </citation>
    <scope>NUCLEOTIDE SEQUENCE</scope>
    <source>
        <strain evidence="3">ChiHjej10B9-4811</strain>
    </source>
</reference>
<protein>
    <recommendedName>
        <fullName evidence="5">Lipoprotein</fullName>
    </recommendedName>
</protein>
<feature type="signal peptide" evidence="2">
    <location>
        <begin position="1"/>
        <end position="19"/>
    </location>
</feature>
<feature type="chain" id="PRO_5038416571" description="Lipoprotein" evidence="2">
    <location>
        <begin position="20"/>
        <end position="225"/>
    </location>
</feature>
<dbReference type="PROSITE" id="PS51257">
    <property type="entry name" value="PROKAR_LIPOPROTEIN"/>
    <property type="match status" value="1"/>
</dbReference>
<proteinExistence type="predicted"/>
<comment type="caution">
    <text evidence="3">The sequence shown here is derived from an EMBL/GenBank/DDBJ whole genome shotgun (WGS) entry which is preliminary data.</text>
</comment>
<evidence type="ECO:0008006" key="5">
    <source>
        <dbReference type="Google" id="ProtNLM"/>
    </source>
</evidence>
<reference evidence="3" key="2">
    <citation type="submission" date="2021-04" db="EMBL/GenBank/DDBJ databases">
        <authorList>
            <person name="Gilroy R."/>
        </authorList>
    </citation>
    <scope>NUCLEOTIDE SEQUENCE</scope>
    <source>
        <strain evidence="3">ChiHjej10B9-4811</strain>
    </source>
</reference>
<evidence type="ECO:0000313" key="4">
    <source>
        <dbReference type="Proteomes" id="UP000823908"/>
    </source>
</evidence>
<evidence type="ECO:0000256" key="1">
    <source>
        <dbReference type="SAM" id="MobiDB-lite"/>
    </source>
</evidence>
<accession>A0A9D2UE89</accession>
<keyword evidence="2" id="KW-0732">Signal</keyword>
<feature type="compositionally biased region" description="Low complexity" evidence="1">
    <location>
        <begin position="33"/>
        <end position="56"/>
    </location>
</feature>
<sequence length="225" mass="24617">MTRKSVVLFTSLALLTLTACQQEEAITRVDPQTASASPSSASSSPTPTIEATTVTPTPEPTPEPTTEEPTPAPTPEDPFPGTVFAENGVTFFVPQDYVQDATPSQAEIFIYQYTHYRSAEDAAGRFMVGTPYNDEQGRSAEEMEKETVARLTPAWSINETVETINYTREDGVNVIRSEVRFASSNAPGYIFTLDNGHELMHAAILVDDANPDFVKKIEDSIGFAW</sequence>
<feature type="region of interest" description="Disordered" evidence="1">
    <location>
        <begin position="28"/>
        <end position="84"/>
    </location>
</feature>
<gene>
    <name evidence="3" type="ORF">H9908_03150</name>
</gene>
<dbReference type="AlphaFoldDB" id="A0A9D2UE89"/>
<name>A0A9D2UE89_9MICC</name>
<dbReference type="EMBL" id="DWUS01000079">
    <property type="protein sequence ID" value="HJD50854.1"/>
    <property type="molecule type" value="Genomic_DNA"/>
</dbReference>
<evidence type="ECO:0000313" key="3">
    <source>
        <dbReference type="EMBL" id="HJD50854.1"/>
    </source>
</evidence>
<organism evidence="3 4">
    <name type="scientific">Candidatus Rothia avistercoris</name>
    <dbReference type="NCBI Taxonomy" id="2840479"/>
    <lineage>
        <taxon>Bacteria</taxon>
        <taxon>Bacillati</taxon>
        <taxon>Actinomycetota</taxon>
        <taxon>Actinomycetes</taxon>
        <taxon>Micrococcales</taxon>
        <taxon>Micrococcaceae</taxon>
        <taxon>Rothia</taxon>
    </lineage>
</organism>
<evidence type="ECO:0000256" key="2">
    <source>
        <dbReference type="SAM" id="SignalP"/>
    </source>
</evidence>